<feature type="compositionally biased region" description="Low complexity" evidence="1">
    <location>
        <begin position="10"/>
        <end position="21"/>
    </location>
</feature>
<keyword evidence="3" id="KW-1185">Reference proteome</keyword>
<evidence type="ECO:0000256" key="1">
    <source>
        <dbReference type="SAM" id="MobiDB-lite"/>
    </source>
</evidence>
<reference evidence="2 3" key="1">
    <citation type="journal article" date="2019" name="Int. J. Syst. Evol. Microbiol.">
        <title>The Global Catalogue of Microorganisms (GCM) 10K type strain sequencing project: providing services to taxonomists for standard genome sequencing and annotation.</title>
        <authorList>
            <consortium name="The Broad Institute Genomics Platform"/>
            <consortium name="The Broad Institute Genome Sequencing Center for Infectious Disease"/>
            <person name="Wu L."/>
            <person name="Ma J."/>
        </authorList>
    </citation>
    <scope>NUCLEOTIDE SEQUENCE [LARGE SCALE GENOMIC DNA]</scope>
    <source>
        <strain evidence="2 3">JCM 13581</strain>
    </source>
</reference>
<comment type="caution">
    <text evidence="2">The sequence shown here is derived from an EMBL/GenBank/DDBJ whole genome shotgun (WGS) entry which is preliminary data.</text>
</comment>
<accession>A0ABN2P2Z2</accession>
<evidence type="ECO:0000313" key="2">
    <source>
        <dbReference type="EMBL" id="GAA1911137.1"/>
    </source>
</evidence>
<feature type="compositionally biased region" description="Acidic residues" evidence="1">
    <location>
        <begin position="63"/>
        <end position="72"/>
    </location>
</feature>
<feature type="region of interest" description="Disordered" evidence="1">
    <location>
        <begin position="62"/>
        <end position="91"/>
    </location>
</feature>
<sequence length="91" mass="9555">MASTGVPAEVGSSRGGVTSTGAKSSAYCWTARATLGGRGASRTSRPLSSAEHRFVRTVHLAPDVDDFPDDGEPFNATQEPFKQAFSDILNP</sequence>
<dbReference type="Proteomes" id="UP001501303">
    <property type="component" value="Unassembled WGS sequence"/>
</dbReference>
<protein>
    <submittedName>
        <fullName evidence="2">Uncharacterized protein</fullName>
    </submittedName>
</protein>
<gene>
    <name evidence="2" type="ORF">GCM10009716_21310</name>
</gene>
<feature type="region of interest" description="Disordered" evidence="1">
    <location>
        <begin position="1"/>
        <end position="23"/>
    </location>
</feature>
<dbReference type="EMBL" id="BAAAMJ010000018">
    <property type="protein sequence ID" value="GAA1911137.1"/>
    <property type="molecule type" value="Genomic_DNA"/>
</dbReference>
<name>A0ABN2P2Z2_9ACTN</name>
<organism evidence="2 3">
    <name type="scientific">Streptomyces sodiiphilus</name>
    <dbReference type="NCBI Taxonomy" id="226217"/>
    <lineage>
        <taxon>Bacteria</taxon>
        <taxon>Bacillati</taxon>
        <taxon>Actinomycetota</taxon>
        <taxon>Actinomycetes</taxon>
        <taxon>Kitasatosporales</taxon>
        <taxon>Streptomycetaceae</taxon>
        <taxon>Streptomyces</taxon>
    </lineage>
</organism>
<proteinExistence type="predicted"/>
<evidence type="ECO:0000313" key="3">
    <source>
        <dbReference type="Proteomes" id="UP001501303"/>
    </source>
</evidence>